<keyword evidence="2" id="KW-1185">Reference proteome</keyword>
<dbReference type="EMBL" id="ANOG01000062">
    <property type="protein sequence ID" value="EMI22661.1"/>
    <property type="molecule type" value="Genomic_DNA"/>
</dbReference>
<gene>
    <name evidence="1" type="ORF">RMSM_00416</name>
</gene>
<dbReference type="RefSeq" id="WP_008690775.1">
    <property type="nucleotide sequence ID" value="NZ_ANOG01000062.1"/>
</dbReference>
<comment type="caution">
    <text evidence="1">The sequence shown here is derived from an EMBL/GenBank/DDBJ whole genome shotgun (WGS) entry which is preliminary data.</text>
</comment>
<accession>M5RTX6</accession>
<name>M5RTX6_9BACT</name>
<protein>
    <submittedName>
        <fullName evidence="1">Uncharacterized protein</fullName>
    </submittedName>
</protein>
<proteinExistence type="predicted"/>
<dbReference type="PATRIC" id="fig|1265738.3.peg.418"/>
<organism evidence="1 2">
    <name type="scientific">Rhodopirellula maiorica SM1</name>
    <dbReference type="NCBI Taxonomy" id="1265738"/>
    <lineage>
        <taxon>Bacteria</taxon>
        <taxon>Pseudomonadati</taxon>
        <taxon>Planctomycetota</taxon>
        <taxon>Planctomycetia</taxon>
        <taxon>Pirellulales</taxon>
        <taxon>Pirellulaceae</taxon>
        <taxon>Novipirellula</taxon>
    </lineage>
</organism>
<evidence type="ECO:0000313" key="2">
    <source>
        <dbReference type="Proteomes" id="UP000011991"/>
    </source>
</evidence>
<dbReference type="Proteomes" id="UP000011991">
    <property type="component" value="Unassembled WGS sequence"/>
</dbReference>
<reference evidence="1 2" key="1">
    <citation type="journal article" date="2013" name="Mar. Genomics">
        <title>Expression of sulfatases in Rhodopirellula baltica and the diversity of sulfatases in the genus Rhodopirellula.</title>
        <authorList>
            <person name="Wegner C.E."/>
            <person name="Richter-Heitmann T."/>
            <person name="Klindworth A."/>
            <person name="Klockow C."/>
            <person name="Richter M."/>
            <person name="Achstetter T."/>
            <person name="Glockner F.O."/>
            <person name="Harder J."/>
        </authorList>
    </citation>
    <scope>NUCLEOTIDE SEQUENCE [LARGE SCALE GENOMIC DNA]</scope>
    <source>
        <strain evidence="1 2">SM1</strain>
    </source>
</reference>
<sequence length="53" mass="5509">MFPNRLSMTPDGVAIATACQELLDGFTALEYAPGAPPIGDFRYIFGCGTAALG</sequence>
<dbReference type="AlphaFoldDB" id="M5RTX6"/>
<evidence type="ECO:0000313" key="1">
    <source>
        <dbReference type="EMBL" id="EMI22661.1"/>
    </source>
</evidence>